<evidence type="ECO:0000256" key="1">
    <source>
        <dbReference type="SAM" id="MobiDB-lite"/>
    </source>
</evidence>
<feature type="compositionally biased region" description="Basic and acidic residues" evidence="1">
    <location>
        <begin position="10"/>
        <end position="25"/>
    </location>
</feature>
<dbReference type="GO" id="GO:1902387">
    <property type="term" value="F:ceramide 1-phosphate binding"/>
    <property type="evidence" value="ECO:0007669"/>
    <property type="project" value="TreeGrafter"/>
</dbReference>
<dbReference type="AlphaFoldDB" id="A0AAW0WQX9"/>
<feature type="region of interest" description="Disordered" evidence="1">
    <location>
        <begin position="1"/>
        <end position="28"/>
    </location>
</feature>
<evidence type="ECO:0000313" key="4">
    <source>
        <dbReference type="Proteomes" id="UP001445076"/>
    </source>
</evidence>
<evidence type="ECO:0000259" key="2">
    <source>
        <dbReference type="Pfam" id="PF08718"/>
    </source>
</evidence>
<dbReference type="Pfam" id="PF08718">
    <property type="entry name" value="GLTP"/>
    <property type="match status" value="1"/>
</dbReference>
<reference evidence="3 4" key="1">
    <citation type="journal article" date="2024" name="BMC Genomics">
        <title>Genome assembly of redclaw crayfish (Cherax quadricarinatus) provides insights into its immune adaptation and hypoxia tolerance.</title>
        <authorList>
            <person name="Liu Z."/>
            <person name="Zheng J."/>
            <person name="Li H."/>
            <person name="Fang K."/>
            <person name="Wang S."/>
            <person name="He J."/>
            <person name="Zhou D."/>
            <person name="Weng S."/>
            <person name="Chi M."/>
            <person name="Gu Z."/>
            <person name="He J."/>
            <person name="Li F."/>
            <person name="Wang M."/>
        </authorList>
    </citation>
    <scope>NUCLEOTIDE SEQUENCE [LARGE SCALE GENOMIC DNA]</scope>
    <source>
        <strain evidence="3">ZL_2023a</strain>
    </source>
</reference>
<protein>
    <recommendedName>
        <fullName evidence="2">Glycolipid transfer protein domain-containing protein</fullName>
    </recommendedName>
</protein>
<accession>A0AAW0WQX9</accession>
<feature type="domain" description="Glycolipid transfer protein" evidence="2">
    <location>
        <begin position="57"/>
        <end position="201"/>
    </location>
</feature>
<dbReference type="InterPro" id="IPR014830">
    <property type="entry name" value="Glycolipid_transfer_prot_dom"/>
</dbReference>
<dbReference type="PANTHER" id="PTHR10219">
    <property type="entry name" value="GLYCOLIPID TRANSFER PROTEIN-RELATED"/>
    <property type="match status" value="1"/>
</dbReference>
<dbReference type="Proteomes" id="UP001445076">
    <property type="component" value="Unassembled WGS sequence"/>
</dbReference>
<dbReference type="GO" id="GO:0016020">
    <property type="term" value="C:membrane"/>
    <property type="evidence" value="ECO:0007669"/>
    <property type="project" value="TreeGrafter"/>
</dbReference>
<organism evidence="3 4">
    <name type="scientific">Cherax quadricarinatus</name>
    <name type="common">Australian red claw crayfish</name>
    <dbReference type="NCBI Taxonomy" id="27406"/>
    <lineage>
        <taxon>Eukaryota</taxon>
        <taxon>Metazoa</taxon>
        <taxon>Ecdysozoa</taxon>
        <taxon>Arthropoda</taxon>
        <taxon>Crustacea</taxon>
        <taxon>Multicrustacea</taxon>
        <taxon>Malacostraca</taxon>
        <taxon>Eumalacostraca</taxon>
        <taxon>Eucarida</taxon>
        <taxon>Decapoda</taxon>
        <taxon>Pleocyemata</taxon>
        <taxon>Astacidea</taxon>
        <taxon>Parastacoidea</taxon>
        <taxon>Parastacidae</taxon>
        <taxon>Cherax</taxon>
    </lineage>
</organism>
<comment type="caution">
    <text evidence="3">The sequence shown here is derived from an EMBL/GenBank/DDBJ whole genome shotgun (WGS) entry which is preliminary data.</text>
</comment>
<evidence type="ECO:0000313" key="3">
    <source>
        <dbReference type="EMBL" id="KAK8734653.1"/>
    </source>
</evidence>
<dbReference type="GO" id="GO:1902388">
    <property type="term" value="F:ceramide 1-phosphate transfer activity"/>
    <property type="evidence" value="ECO:0007669"/>
    <property type="project" value="TreeGrafter"/>
</dbReference>
<dbReference type="EMBL" id="JARKIK010000050">
    <property type="protein sequence ID" value="KAK8734653.1"/>
    <property type="molecule type" value="Genomic_DNA"/>
</dbReference>
<dbReference type="GO" id="GO:0005829">
    <property type="term" value="C:cytosol"/>
    <property type="evidence" value="ECO:0007669"/>
    <property type="project" value="TreeGrafter"/>
</dbReference>
<dbReference type="Gene3D" id="1.10.3520.10">
    <property type="entry name" value="Glycolipid transfer protein"/>
    <property type="match status" value="1"/>
</dbReference>
<dbReference type="PANTHER" id="PTHR10219:SF43">
    <property type="entry name" value="GLYCOLIPID TRANSFER PROTEIN DOMAIN-CONTAINING PROTEIN"/>
    <property type="match status" value="1"/>
</dbReference>
<dbReference type="SUPFAM" id="SSF110004">
    <property type="entry name" value="Glycolipid transfer protein, GLTP"/>
    <property type="match status" value="1"/>
</dbReference>
<name>A0AAW0WQX9_CHEQU</name>
<gene>
    <name evidence="3" type="ORF">OTU49_005914</name>
</gene>
<keyword evidence="4" id="KW-1185">Reference proteome</keyword>
<proteinExistence type="predicted"/>
<sequence length="242" mass="26908">MDVEPGSEVEPGREVDPAGEVRSDCQDGPDVLGEAELVVDLALLKKGFSQSPEGQLQLQGYLDAYTEMNKFFQIMGPLFQVVSSDVQSKVALLREYLGGEVGDHYHTLHSMITYETQTNLLTSKTRLSGARTLLRLHRALEFVTEFLEVLVCPSEEGSFGGQVSELYGRTLAKHHGLVIRKTFSGILLLLPKRDTIIHRMTNGSPVAEKVAMSELPSVIVTMREAYNFTQKLYEEHDLLALP</sequence>
<dbReference type="InterPro" id="IPR036497">
    <property type="entry name" value="GLTP_sf"/>
</dbReference>